<evidence type="ECO:0000256" key="3">
    <source>
        <dbReference type="ARBA" id="ARBA00022741"/>
    </source>
</evidence>
<dbReference type="GO" id="GO:0015416">
    <property type="term" value="F:ABC-type phosphonate transporter activity"/>
    <property type="evidence" value="ECO:0007669"/>
    <property type="project" value="InterPro"/>
</dbReference>
<dbReference type="PANTHER" id="PTHR43166:SF6">
    <property type="entry name" value="PHOSPHONATES IMPORT ATP-BINDING PROTEIN PHNC"/>
    <property type="match status" value="1"/>
</dbReference>
<dbReference type="GO" id="GO:0005524">
    <property type="term" value="F:ATP binding"/>
    <property type="evidence" value="ECO:0007669"/>
    <property type="project" value="UniProtKB-KW"/>
</dbReference>
<gene>
    <name evidence="9" type="ORF">J2744_001300</name>
</gene>
<name>A0A8J7UM03_9EURY</name>
<dbReference type="OrthoDB" id="302885at2157"/>
<accession>A0A8J7UM03</accession>
<comment type="caution">
    <text evidence="9">The sequence shown here is derived from an EMBL/GenBank/DDBJ whole genome shotgun (WGS) entry which is preliminary data.</text>
</comment>
<dbReference type="InterPro" id="IPR012693">
    <property type="entry name" value="ABC_transpr_PhnC"/>
</dbReference>
<evidence type="ECO:0000256" key="6">
    <source>
        <dbReference type="ARBA" id="ARBA00023136"/>
    </source>
</evidence>
<dbReference type="InterPro" id="IPR017871">
    <property type="entry name" value="ABC_transporter-like_CS"/>
</dbReference>
<evidence type="ECO:0000256" key="4">
    <source>
        <dbReference type="ARBA" id="ARBA00022840"/>
    </source>
</evidence>
<keyword evidence="6" id="KW-0472">Membrane</keyword>
<organism evidence="9 10">
    <name type="scientific">Halorubrum trapanicum</name>
    <dbReference type="NCBI Taxonomy" id="29284"/>
    <lineage>
        <taxon>Archaea</taxon>
        <taxon>Methanobacteriati</taxon>
        <taxon>Methanobacteriota</taxon>
        <taxon>Stenosarchaea group</taxon>
        <taxon>Halobacteria</taxon>
        <taxon>Halobacteriales</taxon>
        <taxon>Haloferacaceae</taxon>
        <taxon>Halorubrum</taxon>
    </lineage>
</organism>
<dbReference type="PANTHER" id="PTHR43166">
    <property type="entry name" value="AMINO ACID IMPORT ATP-BINDING PROTEIN"/>
    <property type="match status" value="1"/>
</dbReference>
<evidence type="ECO:0000259" key="8">
    <source>
        <dbReference type="PROSITE" id="PS50893"/>
    </source>
</evidence>
<keyword evidence="5" id="KW-1278">Translocase</keyword>
<dbReference type="Gene3D" id="3.40.50.300">
    <property type="entry name" value="P-loop containing nucleotide triphosphate hydrolases"/>
    <property type="match status" value="1"/>
</dbReference>
<dbReference type="EMBL" id="JAGGKE010000004">
    <property type="protein sequence ID" value="MBP1901624.1"/>
    <property type="molecule type" value="Genomic_DNA"/>
</dbReference>
<keyword evidence="4 9" id="KW-0067">ATP-binding</keyword>
<feature type="domain" description="ABC transporter" evidence="8">
    <location>
        <begin position="4"/>
        <end position="239"/>
    </location>
</feature>
<dbReference type="PROSITE" id="PS00211">
    <property type="entry name" value="ABC_TRANSPORTER_1"/>
    <property type="match status" value="1"/>
</dbReference>
<keyword evidence="3" id="KW-0547">Nucleotide-binding</keyword>
<evidence type="ECO:0000313" key="9">
    <source>
        <dbReference type="EMBL" id="MBP1901624.1"/>
    </source>
</evidence>
<dbReference type="GO" id="GO:0016020">
    <property type="term" value="C:membrane"/>
    <property type="evidence" value="ECO:0007669"/>
    <property type="project" value="InterPro"/>
</dbReference>
<dbReference type="Proteomes" id="UP000770586">
    <property type="component" value="Unassembled WGS sequence"/>
</dbReference>
<sequence>MSSITVEGLTKRFGETVALDDVSFEVPEGEFVIVLGVSGSGKSTLLRCMNGLETPTEGEIRIGDTPVDEPRPDIAMIFQQHNIIEQMNAYSNALTGSLNRNTFLDSLFQRQSEEDKLQALDALDTVGLLDEAQQNAQQMSGGQQQRVGIARALVQDPTILLADEPVASLDPGSSQQVMGYLRTAAADRGLTAVISLHQVNLARKFGERFIGLRDGKKVFDGYRDEFDMGVIDEIYGDIDTEGMFAPDGEADDGPDPSSESGDDASSKRGVSSGGMGQ</sequence>
<evidence type="ECO:0000256" key="1">
    <source>
        <dbReference type="ARBA" id="ARBA00022448"/>
    </source>
</evidence>
<proteinExistence type="predicted"/>
<dbReference type="InterPro" id="IPR050086">
    <property type="entry name" value="MetN_ABC_transporter-like"/>
</dbReference>
<evidence type="ECO:0000256" key="7">
    <source>
        <dbReference type="SAM" id="MobiDB-lite"/>
    </source>
</evidence>
<keyword evidence="2" id="KW-1003">Cell membrane</keyword>
<dbReference type="Pfam" id="PF00005">
    <property type="entry name" value="ABC_tran"/>
    <property type="match status" value="1"/>
</dbReference>
<evidence type="ECO:0000313" key="10">
    <source>
        <dbReference type="Proteomes" id="UP000770586"/>
    </source>
</evidence>
<dbReference type="InterPro" id="IPR027417">
    <property type="entry name" value="P-loop_NTPase"/>
</dbReference>
<keyword evidence="1" id="KW-0813">Transport</keyword>
<dbReference type="AlphaFoldDB" id="A0A8J7UM03"/>
<dbReference type="PROSITE" id="PS50893">
    <property type="entry name" value="ABC_TRANSPORTER_2"/>
    <property type="match status" value="1"/>
</dbReference>
<keyword evidence="10" id="KW-1185">Reference proteome</keyword>
<dbReference type="SUPFAM" id="SSF52540">
    <property type="entry name" value="P-loop containing nucleoside triphosphate hydrolases"/>
    <property type="match status" value="1"/>
</dbReference>
<dbReference type="GO" id="GO:0016887">
    <property type="term" value="F:ATP hydrolysis activity"/>
    <property type="evidence" value="ECO:0007669"/>
    <property type="project" value="InterPro"/>
</dbReference>
<dbReference type="InterPro" id="IPR003439">
    <property type="entry name" value="ABC_transporter-like_ATP-bd"/>
</dbReference>
<dbReference type="CDD" id="cd03256">
    <property type="entry name" value="ABC_PhnC_transporter"/>
    <property type="match status" value="1"/>
</dbReference>
<feature type="region of interest" description="Disordered" evidence="7">
    <location>
        <begin position="240"/>
        <end position="277"/>
    </location>
</feature>
<dbReference type="SMART" id="SM00382">
    <property type="entry name" value="AAA"/>
    <property type="match status" value="1"/>
</dbReference>
<evidence type="ECO:0000256" key="5">
    <source>
        <dbReference type="ARBA" id="ARBA00022967"/>
    </source>
</evidence>
<dbReference type="NCBIfam" id="TIGR02315">
    <property type="entry name" value="ABC_phnC"/>
    <property type="match status" value="1"/>
</dbReference>
<evidence type="ECO:0000256" key="2">
    <source>
        <dbReference type="ARBA" id="ARBA00022475"/>
    </source>
</evidence>
<protein>
    <submittedName>
        <fullName evidence="9">Phosphonate transport system ATP-binding protein</fullName>
    </submittedName>
</protein>
<dbReference type="RefSeq" id="WP_209545826.1">
    <property type="nucleotide sequence ID" value="NZ_BAAADX010000004.1"/>
</dbReference>
<dbReference type="InterPro" id="IPR003593">
    <property type="entry name" value="AAA+_ATPase"/>
</dbReference>
<reference evidence="9 10" key="1">
    <citation type="submission" date="2021-03" db="EMBL/GenBank/DDBJ databases">
        <title>Genomic Encyclopedia of Type Strains, Phase IV (KMG-IV): sequencing the most valuable type-strain genomes for metagenomic binning, comparative biology and taxonomic classification.</title>
        <authorList>
            <person name="Goeker M."/>
        </authorList>
    </citation>
    <scope>NUCLEOTIDE SEQUENCE [LARGE SCALE GENOMIC DNA]</scope>
    <source>
        <strain evidence="9 10">DSM 12287</strain>
    </source>
</reference>